<dbReference type="Proteomes" id="UP000231081">
    <property type="component" value="Unassembled WGS sequence"/>
</dbReference>
<evidence type="ECO:0000313" key="3">
    <source>
        <dbReference type="Proteomes" id="UP000231081"/>
    </source>
</evidence>
<keyword evidence="1" id="KW-0812">Transmembrane</keyword>
<evidence type="ECO:0000313" key="2">
    <source>
        <dbReference type="EMBL" id="PIP52058.1"/>
    </source>
</evidence>
<protein>
    <submittedName>
        <fullName evidence="2">Uncharacterized protein</fullName>
    </submittedName>
</protein>
<feature type="transmembrane region" description="Helical" evidence="1">
    <location>
        <begin position="84"/>
        <end position="101"/>
    </location>
</feature>
<organism evidence="2 3">
    <name type="scientific">Candidatus Beckwithbacteria bacterium CG23_combo_of_CG06-09_8_20_14_all_47_9</name>
    <dbReference type="NCBI Taxonomy" id="1974498"/>
    <lineage>
        <taxon>Bacteria</taxon>
        <taxon>Candidatus Beckwithiibacteriota</taxon>
    </lineage>
</organism>
<feature type="transmembrane region" description="Helical" evidence="1">
    <location>
        <begin position="57"/>
        <end position="78"/>
    </location>
</feature>
<dbReference type="EMBL" id="PCSQ01000096">
    <property type="protein sequence ID" value="PIP52058.1"/>
    <property type="molecule type" value="Genomic_DNA"/>
</dbReference>
<keyword evidence="1" id="KW-0472">Membrane</keyword>
<evidence type="ECO:0000256" key="1">
    <source>
        <dbReference type="SAM" id="Phobius"/>
    </source>
</evidence>
<comment type="caution">
    <text evidence="2">The sequence shown here is derived from an EMBL/GenBank/DDBJ whole genome shotgun (WGS) entry which is preliminary data.</text>
</comment>
<feature type="transmembrane region" description="Helical" evidence="1">
    <location>
        <begin position="29"/>
        <end position="50"/>
    </location>
</feature>
<proteinExistence type="predicted"/>
<dbReference type="AlphaFoldDB" id="A0A2H0B538"/>
<reference evidence="2 3" key="1">
    <citation type="submission" date="2017-09" db="EMBL/GenBank/DDBJ databases">
        <title>Depth-based differentiation of microbial function through sediment-hosted aquifers and enrichment of novel symbionts in the deep terrestrial subsurface.</title>
        <authorList>
            <person name="Probst A.J."/>
            <person name="Ladd B."/>
            <person name="Jarett J.K."/>
            <person name="Geller-Mcgrath D.E."/>
            <person name="Sieber C.M."/>
            <person name="Emerson J.B."/>
            <person name="Anantharaman K."/>
            <person name="Thomas B.C."/>
            <person name="Malmstrom R."/>
            <person name="Stieglmeier M."/>
            <person name="Klingl A."/>
            <person name="Woyke T."/>
            <person name="Ryan C.M."/>
            <person name="Banfield J.F."/>
        </authorList>
    </citation>
    <scope>NUCLEOTIDE SEQUENCE [LARGE SCALE GENOMIC DNA]</scope>
    <source>
        <strain evidence="2">CG23_combo_of_CG06-09_8_20_14_all_47_9</strain>
    </source>
</reference>
<keyword evidence="1" id="KW-1133">Transmembrane helix</keyword>
<name>A0A2H0B538_9BACT</name>
<accession>A0A2H0B538</accession>
<sequence>MNRYNFWFLTTEVTLLIVGKYLLNTGIHPYFYALVTGVTAGLVILIWLHLRIRLNSLLVSLPTILFFTIANSLGFAALKLTSLTNYNFIIQISLLIMPLFYSSKKP</sequence>
<gene>
    <name evidence="2" type="ORF">COX09_03680</name>
</gene>